<evidence type="ECO:0000313" key="1">
    <source>
        <dbReference type="EMBL" id="XDK24024.1"/>
    </source>
</evidence>
<dbReference type="KEGG" id="vih:AB0763_07190"/>
<dbReference type="PANTHER" id="PTHR34290:SF2">
    <property type="entry name" value="OS04G0668800 PROTEIN"/>
    <property type="match status" value="1"/>
</dbReference>
<dbReference type="InterPro" id="IPR007263">
    <property type="entry name" value="DCC1-like"/>
</dbReference>
<organism evidence="1">
    <name type="scientific">Vibrio sp. HB236076</name>
    <dbReference type="NCBI Taxonomy" id="3232307"/>
    <lineage>
        <taxon>Bacteria</taxon>
        <taxon>Pseudomonadati</taxon>
        <taxon>Pseudomonadota</taxon>
        <taxon>Gammaproteobacteria</taxon>
        <taxon>Vibrionales</taxon>
        <taxon>Vibrionaceae</taxon>
        <taxon>Vibrio</taxon>
    </lineage>
</organism>
<accession>A0AB39HD12</accession>
<sequence>MMIIFYDGACPLCLAEMRHLKKRDKQQRLTLVDIQSAEFHRDYPNLDWHQLNARIHALLDNGTLISGLDVTHQAWKAVGLGWIYAPLRWPLIRVVADGGYRFFAKHRYAISYLLTGKKRQCQTCQPPKQPANLSKQK</sequence>
<protein>
    <submittedName>
        <fullName evidence="1">Thiol-disulfide oxidoreductase DCC family protein</fullName>
    </submittedName>
</protein>
<proteinExistence type="predicted"/>
<dbReference type="RefSeq" id="WP_306100072.1">
    <property type="nucleotide sequence ID" value="NZ_CP162601.1"/>
</dbReference>
<dbReference type="InterPro" id="IPR044691">
    <property type="entry name" value="DCC1_Trx"/>
</dbReference>
<gene>
    <name evidence="1" type="ORF">AB0763_07190</name>
</gene>
<dbReference type="PANTHER" id="PTHR34290">
    <property type="entry name" value="SI:CH73-390P7.2"/>
    <property type="match status" value="1"/>
</dbReference>
<name>A0AB39HD12_9VIBR</name>
<reference evidence="1" key="1">
    <citation type="submission" date="2024-07" db="EMBL/GenBank/DDBJ databases">
        <title>Genome Analysis of a Potential Novel Vibrio Species Secreting pH- and Thermo-stable Alginate Lyase and its Application in Producing Alginate Oligosaccharides.</title>
        <authorList>
            <person name="Huang H."/>
            <person name="Bao K."/>
        </authorList>
    </citation>
    <scope>NUCLEOTIDE SEQUENCE</scope>
    <source>
        <strain evidence="1">HB236076</strain>
    </source>
</reference>
<dbReference type="EMBL" id="CP162601">
    <property type="protein sequence ID" value="XDK24024.1"/>
    <property type="molecule type" value="Genomic_DNA"/>
</dbReference>
<dbReference type="AlphaFoldDB" id="A0AB39HD12"/>
<dbReference type="GO" id="GO:0015035">
    <property type="term" value="F:protein-disulfide reductase activity"/>
    <property type="evidence" value="ECO:0007669"/>
    <property type="project" value="InterPro"/>
</dbReference>
<dbReference type="Pfam" id="PF04134">
    <property type="entry name" value="DCC1-like"/>
    <property type="match status" value="1"/>
</dbReference>